<keyword evidence="1" id="KW-1133">Transmembrane helix</keyword>
<evidence type="ECO:0000256" key="1">
    <source>
        <dbReference type="SAM" id="Phobius"/>
    </source>
</evidence>
<dbReference type="EMBL" id="JARKIF010000008">
    <property type="protein sequence ID" value="KAJ7632848.1"/>
    <property type="molecule type" value="Genomic_DNA"/>
</dbReference>
<name>A0AAD7BWW4_9AGAR</name>
<keyword evidence="1" id="KW-0472">Membrane</keyword>
<dbReference type="Proteomes" id="UP001221142">
    <property type="component" value="Unassembled WGS sequence"/>
</dbReference>
<feature type="transmembrane region" description="Helical" evidence="1">
    <location>
        <begin position="13"/>
        <end position="36"/>
    </location>
</feature>
<comment type="caution">
    <text evidence="2">The sequence shown here is derived from an EMBL/GenBank/DDBJ whole genome shotgun (WGS) entry which is preliminary data.</text>
</comment>
<gene>
    <name evidence="2" type="ORF">FB45DRAFT_1057867</name>
</gene>
<protein>
    <submittedName>
        <fullName evidence="2">Uncharacterized protein</fullName>
    </submittedName>
</protein>
<proteinExistence type="predicted"/>
<organism evidence="2 3">
    <name type="scientific">Roridomyces roridus</name>
    <dbReference type="NCBI Taxonomy" id="1738132"/>
    <lineage>
        <taxon>Eukaryota</taxon>
        <taxon>Fungi</taxon>
        <taxon>Dikarya</taxon>
        <taxon>Basidiomycota</taxon>
        <taxon>Agaricomycotina</taxon>
        <taxon>Agaricomycetes</taxon>
        <taxon>Agaricomycetidae</taxon>
        <taxon>Agaricales</taxon>
        <taxon>Marasmiineae</taxon>
        <taxon>Mycenaceae</taxon>
        <taxon>Roridomyces</taxon>
    </lineage>
</organism>
<dbReference type="AlphaFoldDB" id="A0AAD7BWW4"/>
<keyword evidence="1" id="KW-0812">Transmembrane</keyword>
<evidence type="ECO:0000313" key="3">
    <source>
        <dbReference type="Proteomes" id="UP001221142"/>
    </source>
</evidence>
<accession>A0AAD7BWW4</accession>
<sequence>MSLPQLPTSGPSLYRYVVIGAAVLVPIVVVAAYFRARHEKRRARRRRLLAAEHDEARGEDRGGREPRLFDAYLHDGRAPQWEDMMPLSAENLGAIPADKEGFDTMRVNVGVIVRMPVPLSQLQEDPPPYVELGVVEMLRPVYL</sequence>
<keyword evidence="3" id="KW-1185">Reference proteome</keyword>
<reference evidence="2" key="1">
    <citation type="submission" date="2023-03" db="EMBL/GenBank/DDBJ databases">
        <title>Massive genome expansion in bonnet fungi (Mycena s.s.) driven by repeated elements and novel gene families across ecological guilds.</title>
        <authorList>
            <consortium name="Lawrence Berkeley National Laboratory"/>
            <person name="Harder C.B."/>
            <person name="Miyauchi S."/>
            <person name="Viragh M."/>
            <person name="Kuo A."/>
            <person name="Thoen E."/>
            <person name="Andreopoulos B."/>
            <person name="Lu D."/>
            <person name="Skrede I."/>
            <person name="Drula E."/>
            <person name="Henrissat B."/>
            <person name="Morin E."/>
            <person name="Kohler A."/>
            <person name="Barry K."/>
            <person name="LaButti K."/>
            <person name="Morin E."/>
            <person name="Salamov A."/>
            <person name="Lipzen A."/>
            <person name="Mereny Z."/>
            <person name="Hegedus B."/>
            <person name="Baldrian P."/>
            <person name="Stursova M."/>
            <person name="Weitz H."/>
            <person name="Taylor A."/>
            <person name="Grigoriev I.V."/>
            <person name="Nagy L.G."/>
            <person name="Martin F."/>
            <person name="Kauserud H."/>
        </authorList>
    </citation>
    <scope>NUCLEOTIDE SEQUENCE</scope>
    <source>
        <strain evidence="2">9284</strain>
    </source>
</reference>
<evidence type="ECO:0000313" key="2">
    <source>
        <dbReference type="EMBL" id="KAJ7632848.1"/>
    </source>
</evidence>